<dbReference type="Proteomes" id="UP000190834">
    <property type="component" value="Unassembled WGS sequence"/>
</dbReference>
<dbReference type="EMBL" id="FUXB01000008">
    <property type="protein sequence ID" value="SJZ94109.1"/>
    <property type="molecule type" value="Genomic_DNA"/>
</dbReference>
<dbReference type="PANTHER" id="PTHR13369">
    <property type="match status" value="1"/>
</dbReference>
<proteinExistence type="predicted"/>
<dbReference type="GO" id="GO:0032259">
    <property type="term" value="P:methylation"/>
    <property type="evidence" value="ECO:0007669"/>
    <property type="project" value="UniProtKB-KW"/>
</dbReference>
<dbReference type="AlphaFoldDB" id="A0A1T4PRQ5"/>
<dbReference type="InterPro" id="IPR029063">
    <property type="entry name" value="SAM-dependent_MTases_sf"/>
</dbReference>
<dbReference type="SUPFAM" id="SSF53335">
    <property type="entry name" value="S-adenosyl-L-methionine-dependent methyltransferases"/>
    <property type="match status" value="1"/>
</dbReference>
<dbReference type="GeneID" id="70583971"/>
<evidence type="ECO:0000313" key="2">
    <source>
        <dbReference type="EMBL" id="SJZ94109.1"/>
    </source>
</evidence>
<organism evidence="2 3">
    <name type="scientific">Vibrio cincinnatiensis DSM 19608</name>
    <dbReference type="NCBI Taxonomy" id="1123491"/>
    <lineage>
        <taxon>Bacteria</taxon>
        <taxon>Pseudomonadati</taxon>
        <taxon>Pseudomonadota</taxon>
        <taxon>Gammaproteobacteria</taxon>
        <taxon>Vibrionales</taxon>
        <taxon>Vibrionaceae</taxon>
        <taxon>Vibrio</taxon>
    </lineage>
</organism>
<evidence type="ECO:0000313" key="3">
    <source>
        <dbReference type="Proteomes" id="UP000190834"/>
    </source>
</evidence>
<feature type="domain" description="Methyltransferase" evidence="1">
    <location>
        <begin position="107"/>
        <end position="235"/>
    </location>
</feature>
<dbReference type="RefSeq" id="WP_078926242.1">
    <property type="nucleotide sequence ID" value="NZ_FUXB01000008.1"/>
</dbReference>
<dbReference type="PANTHER" id="PTHR13369:SF0">
    <property type="entry name" value="GLUTATHIONE S-TRANSFERASE C-TERMINAL DOMAIN-CONTAINING PROTEIN"/>
    <property type="match status" value="1"/>
</dbReference>
<dbReference type="OrthoDB" id="5298194at2"/>
<dbReference type="Gene3D" id="3.40.50.150">
    <property type="entry name" value="Vaccinia Virus protein VP39"/>
    <property type="match status" value="1"/>
</dbReference>
<protein>
    <submittedName>
        <fullName evidence="2">Methyltransferase domain-containing protein</fullName>
    </submittedName>
</protein>
<dbReference type="Pfam" id="PF13679">
    <property type="entry name" value="Methyltransf_32"/>
    <property type="match status" value="1"/>
</dbReference>
<dbReference type="InterPro" id="IPR025714">
    <property type="entry name" value="Methyltranfer_dom"/>
</dbReference>
<keyword evidence="2" id="KW-0808">Transferase</keyword>
<dbReference type="GO" id="GO:0008168">
    <property type="term" value="F:methyltransferase activity"/>
    <property type="evidence" value="ECO:0007669"/>
    <property type="project" value="UniProtKB-KW"/>
</dbReference>
<evidence type="ECO:0000259" key="1">
    <source>
        <dbReference type="Pfam" id="PF13679"/>
    </source>
</evidence>
<keyword evidence="2" id="KW-0489">Methyltransferase</keyword>
<accession>A0A1T4PRQ5</accession>
<keyword evidence="3" id="KW-1185">Reference proteome</keyword>
<name>A0A1T4PRQ5_VIBCI</name>
<sequence>MRDIFQQCDTFLYQTQPFWRFEPFHYSGALISPWHHIIPELDNRLEGLSLEHIVTLKQQPEQLTNLLAPYIPDLDNMVRLQDALLSKVSVESAREACRDLYTGVPGRKVRQIQSLGPFLVSRHQGEAEAWLEWCSGKGYLGRWLAAHTSHPVVSFEYQATLCEKGQYEADHLGLAMTFVQGDAFDVGSQSLFQAHQHAVALHACGDLHIRLMQYAVKGQLAAMTFSPCCYHLIEGQHYHPISEAGKRSCLNLTRNELRIPLQETVTGGERVKRHRQLEMSYRLGWDALLRTELGYQEYLPTPSIKKSQLSDGFQAFCLWAADKKGIDLPLVDFNHYQEQGIQRFWRMERLSLVQQGFQRLLELWLVLDRAVFLQEQGYQVEISVFCSREVTPRNIVIHAQKDNRV</sequence>
<gene>
    <name evidence="2" type="ORF">SAMN02745782_01854</name>
</gene>
<dbReference type="STRING" id="1123491.SAMN02745782_01854"/>
<reference evidence="3" key="1">
    <citation type="submission" date="2017-02" db="EMBL/GenBank/DDBJ databases">
        <authorList>
            <person name="Varghese N."/>
            <person name="Submissions S."/>
        </authorList>
    </citation>
    <scope>NUCLEOTIDE SEQUENCE [LARGE SCALE GENOMIC DNA]</scope>
    <source>
        <strain evidence="3">DSM 19608</strain>
    </source>
</reference>